<dbReference type="EMBL" id="KQ030548">
    <property type="protein sequence ID" value="KJZ72329.1"/>
    <property type="molecule type" value="Genomic_DNA"/>
</dbReference>
<keyword evidence="3" id="KW-0560">Oxidoreductase</keyword>
<dbReference type="Proteomes" id="UP000054481">
    <property type="component" value="Unassembled WGS sequence"/>
</dbReference>
<organism evidence="4 5">
    <name type="scientific">Hirsutella minnesotensis 3608</name>
    <dbReference type="NCBI Taxonomy" id="1043627"/>
    <lineage>
        <taxon>Eukaryota</taxon>
        <taxon>Fungi</taxon>
        <taxon>Dikarya</taxon>
        <taxon>Ascomycota</taxon>
        <taxon>Pezizomycotina</taxon>
        <taxon>Sordariomycetes</taxon>
        <taxon>Hypocreomycetidae</taxon>
        <taxon>Hypocreales</taxon>
        <taxon>Ophiocordycipitaceae</taxon>
        <taxon>Hirsutella</taxon>
    </lineage>
</organism>
<evidence type="ECO:0000313" key="5">
    <source>
        <dbReference type="Proteomes" id="UP000054481"/>
    </source>
</evidence>
<evidence type="ECO:0008006" key="6">
    <source>
        <dbReference type="Google" id="ProtNLM"/>
    </source>
</evidence>
<dbReference type="PANTHER" id="PTHR43639:SF1">
    <property type="entry name" value="SHORT-CHAIN DEHYDROGENASE_REDUCTASE FAMILY PROTEIN"/>
    <property type="match status" value="1"/>
</dbReference>
<keyword evidence="5" id="KW-1185">Reference proteome</keyword>
<evidence type="ECO:0000313" key="4">
    <source>
        <dbReference type="EMBL" id="KJZ72329.1"/>
    </source>
</evidence>
<dbReference type="FunFam" id="3.40.50.720:FF:000084">
    <property type="entry name" value="Short-chain dehydrogenase reductase"/>
    <property type="match status" value="1"/>
</dbReference>
<keyword evidence="2" id="KW-0521">NADP</keyword>
<evidence type="ECO:0000256" key="2">
    <source>
        <dbReference type="ARBA" id="ARBA00022857"/>
    </source>
</evidence>
<sequence>MTAVLDQAYTLKGKVALVTGADESLGRAIAIQLAQRGASVAVIFSQGEHAANEVVAAIEKAGSRAVAMKADVAKVTEVARLFDDTVKHLGRLDIIVSNPAATDVFKAEGEVSEEDFDRVFNLNTRAQFFIAQLGYKHLQENGRIILTSSIAPPKAGAGFHALHVGSKAAVEGFTRSFALDCGPKRVTVNAISPGTTKTDPNDKNAWHYSSSATATQSVSSISPLRTVAAPQDVGKVVAFLSHSDSEWINGQIIPTCGALS</sequence>
<evidence type="ECO:0000256" key="1">
    <source>
        <dbReference type="ARBA" id="ARBA00006484"/>
    </source>
</evidence>
<dbReference type="PRINTS" id="PR00081">
    <property type="entry name" value="GDHRDH"/>
</dbReference>
<evidence type="ECO:0000256" key="3">
    <source>
        <dbReference type="ARBA" id="ARBA00023002"/>
    </source>
</evidence>
<dbReference type="Pfam" id="PF13561">
    <property type="entry name" value="adh_short_C2"/>
    <property type="match status" value="1"/>
</dbReference>
<gene>
    <name evidence="4" type="ORF">HIM_08255</name>
</gene>
<comment type="similarity">
    <text evidence="1">Belongs to the short-chain dehydrogenases/reductases (SDR) family.</text>
</comment>
<dbReference type="AlphaFoldDB" id="A0A0F8A3S3"/>
<proteinExistence type="inferred from homology"/>
<dbReference type="GO" id="GO:0016491">
    <property type="term" value="F:oxidoreductase activity"/>
    <property type="evidence" value="ECO:0007669"/>
    <property type="project" value="UniProtKB-KW"/>
</dbReference>
<protein>
    <recommendedName>
        <fullName evidence="6">Versicolorin reductase</fullName>
    </recommendedName>
</protein>
<accession>A0A0F8A3S3</accession>
<dbReference type="InterPro" id="IPR036291">
    <property type="entry name" value="NAD(P)-bd_dom_sf"/>
</dbReference>
<name>A0A0F8A3S3_9HYPO</name>
<dbReference type="PANTHER" id="PTHR43639">
    <property type="entry name" value="OXIDOREDUCTASE, SHORT-CHAIN DEHYDROGENASE/REDUCTASE FAMILY (AFU_ORTHOLOGUE AFUA_5G02870)"/>
    <property type="match status" value="1"/>
</dbReference>
<dbReference type="Gene3D" id="3.40.50.720">
    <property type="entry name" value="NAD(P)-binding Rossmann-like Domain"/>
    <property type="match status" value="1"/>
</dbReference>
<dbReference type="OrthoDB" id="47007at2759"/>
<dbReference type="InterPro" id="IPR002347">
    <property type="entry name" value="SDR_fam"/>
</dbReference>
<dbReference type="PRINTS" id="PR00080">
    <property type="entry name" value="SDRFAMILY"/>
</dbReference>
<dbReference type="SUPFAM" id="SSF51735">
    <property type="entry name" value="NAD(P)-binding Rossmann-fold domains"/>
    <property type="match status" value="1"/>
</dbReference>
<reference evidence="4 5" key="1">
    <citation type="journal article" date="2014" name="Genome Biol. Evol.">
        <title>Comparative genomics and transcriptomics analyses reveal divergent lifestyle features of nematode endoparasitic fungus Hirsutella minnesotensis.</title>
        <authorList>
            <person name="Lai Y."/>
            <person name="Liu K."/>
            <person name="Zhang X."/>
            <person name="Zhang X."/>
            <person name="Li K."/>
            <person name="Wang N."/>
            <person name="Shu C."/>
            <person name="Wu Y."/>
            <person name="Wang C."/>
            <person name="Bushley K.E."/>
            <person name="Xiang M."/>
            <person name="Liu X."/>
        </authorList>
    </citation>
    <scope>NUCLEOTIDE SEQUENCE [LARGE SCALE GENOMIC DNA]</scope>
    <source>
        <strain evidence="4 5">3608</strain>
    </source>
</reference>